<evidence type="ECO:0000313" key="1">
    <source>
        <dbReference type="EMBL" id="NYI91392.1"/>
    </source>
</evidence>
<reference evidence="1 2" key="1">
    <citation type="submission" date="2020-07" db="EMBL/GenBank/DDBJ databases">
        <title>Sequencing the genomes of 1000 actinobacteria strains.</title>
        <authorList>
            <person name="Klenk H.-P."/>
        </authorList>
    </citation>
    <scope>NUCLEOTIDE SEQUENCE [LARGE SCALE GENOMIC DNA]</scope>
    <source>
        <strain evidence="1 2">DSM 104006</strain>
    </source>
</reference>
<gene>
    <name evidence="1" type="ORF">HNR02_004715</name>
</gene>
<comment type="caution">
    <text evidence="1">The sequence shown here is derived from an EMBL/GenBank/DDBJ whole genome shotgun (WGS) entry which is preliminary data.</text>
</comment>
<sequence>MRGLTATVLEAAEVTRDTHRVLLGLAERS</sequence>
<proteinExistence type="predicted"/>
<protein>
    <submittedName>
        <fullName evidence="1">Uncharacterized protein</fullName>
    </submittedName>
</protein>
<accession>A0A853B9E8</accession>
<keyword evidence="2" id="KW-1185">Reference proteome</keyword>
<organism evidence="1 2">
    <name type="scientific">Amycolatopsis endophytica</name>
    <dbReference type="NCBI Taxonomy" id="860233"/>
    <lineage>
        <taxon>Bacteria</taxon>
        <taxon>Bacillati</taxon>
        <taxon>Actinomycetota</taxon>
        <taxon>Actinomycetes</taxon>
        <taxon>Pseudonocardiales</taxon>
        <taxon>Pseudonocardiaceae</taxon>
        <taxon>Amycolatopsis</taxon>
    </lineage>
</organism>
<dbReference type="EMBL" id="JACCFK010000001">
    <property type="protein sequence ID" value="NYI91392.1"/>
    <property type="molecule type" value="Genomic_DNA"/>
</dbReference>
<evidence type="ECO:0000313" key="2">
    <source>
        <dbReference type="Proteomes" id="UP000549616"/>
    </source>
</evidence>
<dbReference type="AlphaFoldDB" id="A0A853B9E8"/>
<name>A0A853B9E8_9PSEU</name>
<dbReference type="Proteomes" id="UP000549616">
    <property type="component" value="Unassembled WGS sequence"/>
</dbReference>